<evidence type="ECO:0000256" key="5">
    <source>
        <dbReference type="ARBA" id="ARBA00022777"/>
    </source>
</evidence>
<evidence type="ECO:0000256" key="6">
    <source>
        <dbReference type="ARBA" id="ARBA00022840"/>
    </source>
</evidence>
<evidence type="ECO:0000313" key="10">
    <source>
        <dbReference type="EMBL" id="JAQ04235.1"/>
    </source>
</evidence>
<dbReference type="PANTHER" id="PTHR24056">
    <property type="entry name" value="CELL DIVISION PROTEIN KINASE"/>
    <property type="match status" value="1"/>
</dbReference>
<comment type="similarity">
    <text evidence="1">Belongs to the protein kinase superfamily. CMGC Ser/Thr protein kinase family. CDC2/CDKX subfamily.</text>
</comment>
<keyword evidence="2" id="KW-0723">Serine/threonine-protein kinase</keyword>
<dbReference type="SUPFAM" id="SSF56112">
    <property type="entry name" value="Protein kinase-like (PK-like)"/>
    <property type="match status" value="1"/>
</dbReference>
<dbReference type="EMBL" id="GDHC01014394">
    <property type="protein sequence ID" value="JAQ04235.1"/>
    <property type="molecule type" value="Transcribed_RNA"/>
</dbReference>
<protein>
    <submittedName>
        <fullName evidence="9">Cyclin-dependent kinase G-2</fullName>
    </submittedName>
</protein>
<evidence type="ECO:0000256" key="1">
    <source>
        <dbReference type="ARBA" id="ARBA00006485"/>
    </source>
</evidence>
<name>A0A0A9WWK9_LYGHE</name>
<evidence type="ECO:0000256" key="4">
    <source>
        <dbReference type="ARBA" id="ARBA00022741"/>
    </source>
</evidence>
<dbReference type="GO" id="GO:0004674">
    <property type="term" value="F:protein serine/threonine kinase activity"/>
    <property type="evidence" value="ECO:0007669"/>
    <property type="project" value="UniProtKB-KW"/>
</dbReference>
<dbReference type="InterPro" id="IPR011009">
    <property type="entry name" value="Kinase-like_dom_sf"/>
</dbReference>
<dbReference type="EMBL" id="GBHO01032696">
    <property type="protein sequence ID" value="JAG10908.1"/>
    <property type="molecule type" value="Transcribed_RNA"/>
</dbReference>
<dbReference type="Pfam" id="PF00069">
    <property type="entry name" value="Pkinase"/>
    <property type="match status" value="1"/>
</dbReference>
<evidence type="ECO:0000256" key="2">
    <source>
        <dbReference type="ARBA" id="ARBA00022527"/>
    </source>
</evidence>
<gene>
    <name evidence="9" type="primary">CDKG-2</name>
    <name evidence="9" type="ORF">CM83_8621</name>
    <name evidence="10" type="ORF">g.26169</name>
</gene>
<accession>A0A0A9WWK9</accession>
<dbReference type="InterPro" id="IPR050108">
    <property type="entry name" value="CDK"/>
</dbReference>
<evidence type="ECO:0000256" key="7">
    <source>
        <dbReference type="SAM" id="MobiDB-lite"/>
    </source>
</evidence>
<dbReference type="PROSITE" id="PS00108">
    <property type="entry name" value="PROTEIN_KINASE_ST"/>
    <property type="match status" value="1"/>
</dbReference>
<dbReference type="PROSITE" id="PS50011">
    <property type="entry name" value="PROTEIN_KINASE_DOM"/>
    <property type="match status" value="1"/>
</dbReference>
<reference evidence="10" key="3">
    <citation type="journal article" date="2016" name="Gigascience">
        <title>De novo construction of an expanded transcriptome assembly for the western tarnished plant bug, Lygus hesperus.</title>
        <authorList>
            <person name="Tassone E.E."/>
            <person name="Geib S.M."/>
            <person name="Hall B."/>
            <person name="Fabrick J.A."/>
            <person name="Brent C.S."/>
            <person name="Hull J.J."/>
        </authorList>
    </citation>
    <scope>NUCLEOTIDE SEQUENCE</scope>
</reference>
<feature type="compositionally biased region" description="Basic and acidic residues" evidence="7">
    <location>
        <begin position="279"/>
        <end position="298"/>
    </location>
</feature>
<reference evidence="9" key="2">
    <citation type="submission" date="2014-07" db="EMBL/GenBank/DDBJ databases">
        <authorList>
            <person name="Hull J."/>
        </authorList>
    </citation>
    <scope>NUCLEOTIDE SEQUENCE</scope>
</reference>
<dbReference type="GO" id="GO:0007346">
    <property type="term" value="P:regulation of mitotic cell cycle"/>
    <property type="evidence" value="ECO:0007669"/>
    <property type="project" value="TreeGrafter"/>
</dbReference>
<keyword evidence="5 9" id="KW-0418">Kinase</keyword>
<dbReference type="InterPro" id="IPR000719">
    <property type="entry name" value="Prot_kinase_dom"/>
</dbReference>
<evidence type="ECO:0000259" key="8">
    <source>
        <dbReference type="PROSITE" id="PS50011"/>
    </source>
</evidence>
<dbReference type="GO" id="GO:0005634">
    <property type="term" value="C:nucleus"/>
    <property type="evidence" value="ECO:0007669"/>
    <property type="project" value="TreeGrafter"/>
</dbReference>
<evidence type="ECO:0000256" key="3">
    <source>
        <dbReference type="ARBA" id="ARBA00022679"/>
    </source>
</evidence>
<dbReference type="SMART" id="SM00220">
    <property type="entry name" value="S_TKc"/>
    <property type="match status" value="1"/>
</dbReference>
<keyword evidence="6" id="KW-0067">ATP-binding</keyword>
<proteinExistence type="inferred from homology"/>
<reference evidence="9" key="1">
    <citation type="journal article" date="2014" name="PLoS ONE">
        <title>Transcriptome-Based Identification of ABC Transporters in the Western Tarnished Plant Bug Lygus hesperus.</title>
        <authorList>
            <person name="Hull J.J."/>
            <person name="Chaney K."/>
            <person name="Geib S.M."/>
            <person name="Fabrick J.A."/>
            <person name="Brent C.S."/>
            <person name="Walsh D."/>
            <person name="Lavine L.C."/>
        </authorList>
    </citation>
    <scope>NUCLEOTIDE SEQUENCE</scope>
</reference>
<dbReference type="InterPro" id="IPR008271">
    <property type="entry name" value="Ser/Thr_kinase_AS"/>
</dbReference>
<feature type="domain" description="Protein kinase" evidence="8">
    <location>
        <begin position="1"/>
        <end position="257"/>
    </location>
</feature>
<feature type="region of interest" description="Disordered" evidence="7">
    <location>
        <begin position="260"/>
        <end position="320"/>
    </location>
</feature>
<evidence type="ECO:0000313" key="9">
    <source>
        <dbReference type="EMBL" id="JAG10908.1"/>
    </source>
</evidence>
<dbReference type="PANTHER" id="PTHR24056:SF107">
    <property type="entry name" value="CYCLIN-DEPENDENT KINASE 11A-RELATED"/>
    <property type="match status" value="1"/>
</dbReference>
<dbReference type="GO" id="GO:0005524">
    <property type="term" value="F:ATP binding"/>
    <property type="evidence" value="ECO:0007669"/>
    <property type="project" value="UniProtKB-KW"/>
</dbReference>
<organism evidence="9">
    <name type="scientific">Lygus hesperus</name>
    <name type="common">Western plant bug</name>
    <dbReference type="NCBI Taxonomy" id="30085"/>
    <lineage>
        <taxon>Eukaryota</taxon>
        <taxon>Metazoa</taxon>
        <taxon>Ecdysozoa</taxon>
        <taxon>Arthropoda</taxon>
        <taxon>Hexapoda</taxon>
        <taxon>Insecta</taxon>
        <taxon>Pterygota</taxon>
        <taxon>Neoptera</taxon>
        <taxon>Paraneoptera</taxon>
        <taxon>Hemiptera</taxon>
        <taxon>Heteroptera</taxon>
        <taxon>Panheteroptera</taxon>
        <taxon>Cimicomorpha</taxon>
        <taxon>Miridae</taxon>
        <taxon>Mirini</taxon>
        <taxon>Lygus</taxon>
    </lineage>
</organism>
<dbReference type="AlphaFoldDB" id="A0A0A9WWK9"/>
<sequence length="320" mass="36343">MVVGRIDDPNTSSAGDTENEIYMVMEFCDHDLKMLMRGMDRCFKQCEVKCMMLQLLHALHTLHKHSIVHRDLKTSNILLTQDGVLKVADFGSARHYSSLVPNYTCPVITLWYRPPELLYSSKIRQNPAIDMWSLGCIFAEMVLGRALFQGRGEIDQLQTISKVLGVPSHTLRTLSTVPEVHTNLATTAGSGAGSSGFNSTTHQPPTLFTKLRKSIPVETYNDERCLSNTGFELLCSMLQLEPRRRISAEQALQHPYFREHPTPIQPHQMPKYTSFNANPDERERARRRMNEFGDHNLDTYDNNDPAVHVDSETPTPLDFL</sequence>
<keyword evidence="3" id="KW-0808">Transferase</keyword>
<keyword evidence="4" id="KW-0547">Nucleotide-binding</keyword>
<dbReference type="Gene3D" id="1.10.510.10">
    <property type="entry name" value="Transferase(Phosphotransferase) domain 1"/>
    <property type="match status" value="1"/>
</dbReference>